<dbReference type="InterPro" id="IPR050697">
    <property type="entry name" value="Adenylyl/Guanylyl_Cyclase_3/4"/>
</dbReference>
<dbReference type="EMBL" id="JAGDFM010000129">
    <property type="protein sequence ID" value="KAG7385123.1"/>
    <property type="molecule type" value="Genomic_DNA"/>
</dbReference>
<dbReference type="PROSITE" id="PS50125">
    <property type="entry name" value="GUANYLATE_CYCLASE_2"/>
    <property type="match status" value="1"/>
</dbReference>
<protein>
    <submittedName>
        <fullName evidence="4">PH domain leucine-rich repeat-containing protein phosphatase 2</fullName>
    </submittedName>
</protein>
<dbReference type="GO" id="GO:0035556">
    <property type="term" value="P:intracellular signal transduction"/>
    <property type="evidence" value="ECO:0007669"/>
    <property type="project" value="InterPro"/>
</dbReference>
<proteinExistence type="predicted"/>
<dbReference type="Proteomes" id="UP000694044">
    <property type="component" value="Unassembled WGS sequence"/>
</dbReference>
<feature type="signal peptide" evidence="2">
    <location>
        <begin position="1"/>
        <end position="17"/>
    </location>
</feature>
<keyword evidence="1" id="KW-0812">Transmembrane</keyword>
<feature type="chain" id="PRO_5035752039" evidence="2">
    <location>
        <begin position="18"/>
        <end position="570"/>
    </location>
</feature>
<feature type="transmembrane region" description="Helical" evidence="1">
    <location>
        <begin position="149"/>
        <end position="172"/>
    </location>
</feature>
<evidence type="ECO:0000256" key="2">
    <source>
        <dbReference type="SAM" id="SignalP"/>
    </source>
</evidence>
<keyword evidence="1" id="KW-0472">Membrane</keyword>
<name>A0A8T1VYZ9_9STRA</name>
<comment type="caution">
    <text evidence="4">The sequence shown here is derived from an EMBL/GenBank/DDBJ whole genome shotgun (WGS) entry which is preliminary data.</text>
</comment>
<evidence type="ECO:0000313" key="4">
    <source>
        <dbReference type="EMBL" id="KAG7385123.1"/>
    </source>
</evidence>
<dbReference type="PANTHER" id="PTHR43081:SF1">
    <property type="entry name" value="ADENYLATE CYCLASE, TERMINAL-DIFFERENTIATION SPECIFIC"/>
    <property type="match status" value="1"/>
</dbReference>
<sequence>MLWALLCLAALTSSAVASALLVFKLHRGWTRASSVQWLFAIFFTYQCVGAAARLVYFLWLTVLAEGTADREDDLEGHALVGTELYRLGTSAVLKLGDRQRGWVTAAIIVGDTAHFGLTAWIPLLVYELSKLVALAMDSGEEQERAKIRVYSLVVHLAVACFLTVEIVLAIRFSGYSAYAYMMLLGIYVLQIGVLVYMVVAVVTLKVKGRNYESVHGHFVASPLYRRLKWIMLVYALFVFQFHFSSLIMYVAPNKTKKLTSYAGVSFVLYYLRGFLVAVVTGCSQLCVVRCMGRCVPEEIKEQYTTQRSPHCVTIPSGLELPRVNPVFVFTDIESSSLLWAVDDGRIMQQATQIHDDILRGLLAPYRGYEITTAGDSFQLAFHTIQEAVEYCLEAQLQLLNAKWPKDLHGLVPATRKLRVGIRTIFRGLRVRMGIHDAASSEGSLVRDVHAVTGKLTFTGVSEAIANEIGDVGAGGQILITKRVAQWLSENGSRLAIKFELEPVCEYSIPRLNTMVEVSQVVPKLLIARCESFDSPRRLVPIERRLGYESQTRYALVQTPKGELDWTVPYE</sequence>
<feature type="transmembrane region" description="Helical" evidence="1">
    <location>
        <begin position="269"/>
        <end position="288"/>
    </location>
</feature>
<gene>
    <name evidence="4" type="primary">PHLPP2_5</name>
    <name evidence="4" type="ORF">PHYPSEUDO_001836</name>
</gene>
<dbReference type="OrthoDB" id="2021138at2759"/>
<keyword evidence="1" id="KW-1133">Transmembrane helix</keyword>
<dbReference type="Pfam" id="PF00211">
    <property type="entry name" value="Guanylate_cyc"/>
    <property type="match status" value="1"/>
</dbReference>
<reference evidence="4" key="1">
    <citation type="submission" date="2021-02" db="EMBL/GenBank/DDBJ databases">
        <authorList>
            <person name="Palmer J.M."/>
        </authorList>
    </citation>
    <scope>NUCLEOTIDE SEQUENCE</scope>
    <source>
        <strain evidence="4">SCRP734</strain>
    </source>
</reference>
<feature type="domain" description="Guanylate cyclase" evidence="3">
    <location>
        <begin position="326"/>
        <end position="469"/>
    </location>
</feature>
<feature type="transmembrane region" description="Helical" evidence="1">
    <location>
        <begin position="178"/>
        <end position="206"/>
    </location>
</feature>
<dbReference type="GO" id="GO:0009190">
    <property type="term" value="P:cyclic nucleotide biosynthetic process"/>
    <property type="evidence" value="ECO:0007669"/>
    <property type="project" value="InterPro"/>
</dbReference>
<dbReference type="InterPro" id="IPR001054">
    <property type="entry name" value="A/G_cyclase"/>
</dbReference>
<keyword evidence="5" id="KW-1185">Reference proteome</keyword>
<accession>A0A8T1VYZ9</accession>
<keyword evidence="2" id="KW-0732">Signal</keyword>
<dbReference type="PANTHER" id="PTHR43081">
    <property type="entry name" value="ADENYLATE CYCLASE, TERMINAL-DIFFERENTIATION SPECIFIC-RELATED"/>
    <property type="match status" value="1"/>
</dbReference>
<evidence type="ECO:0000259" key="3">
    <source>
        <dbReference type="PROSITE" id="PS50125"/>
    </source>
</evidence>
<evidence type="ECO:0000256" key="1">
    <source>
        <dbReference type="SAM" id="Phobius"/>
    </source>
</evidence>
<feature type="transmembrane region" description="Helical" evidence="1">
    <location>
        <begin position="35"/>
        <end position="60"/>
    </location>
</feature>
<organism evidence="4 5">
    <name type="scientific">Phytophthora pseudosyringae</name>
    <dbReference type="NCBI Taxonomy" id="221518"/>
    <lineage>
        <taxon>Eukaryota</taxon>
        <taxon>Sar</taxon>
        <taxon>Stramenopiles</taxon>
        <taxon>Oomycota</taxon>
        <taxon>Peronosporomycetes</taxon>
        <taxon>Peronosporales</taxon>
        <taxon>Peronosporaceae</taxon>
        <taxon>Phytophthora</taxon>
    </lineage>
</organism>
<feature type="transmembrane region" description="Helical" evidence="1">
    <location>
        <begin position="227"/>
        <end position="249"/>
    </location>
</feature>
<evidence type="ECO:0000313" key="5">
    <source>
        <dbReference type="Proteomes" id="UP000694044"/>
    </source>
</evidence>
<dbReference type="AlphaFoldDB" id="A0A8T1VYZ9"/>